<evidence type="ECO:0000313" key="3">
    <source>
        <dbReference type="Proteomes" id="UP000031278"/>
    </source>
</evidence>
<feature type="chain" id="PRO_5002128690" evidence="1">
    <location>
        <begin position="23"/>
        <end position="287"/>
    </location>
</feature>
<keyword evidence="1" id="KW-0732">Signal</keyword>
<feature type="signal peptide" evidence="1">
    <location>
        <begin position="1"/>
        <end position="22"/>
    </location>
</feature>
<protein>
    <submittedName>
        <fullName evidence="2">Polysaccharide biosynthesis protein GumN</fullName>
    </submittedName>
</protein>
<dbReference type="Proteomes" id="UP000031278">
    <property type="component" value="Unassembled WGS sequence"/>
</dbReference>
<dbReference type="AlphaFoldDB" id="A0A0B9G8S4"/>
<dbReference type="EMBL" id="JWLZ01000031">
    <property type="protein sequence ID" value="KHT64989.1"/>
    <property type="molecule type" value="Genomic_DNA"/>
</dbReference>
<evidence type="ECO:0000313" key="2">
    <source>
        <dbReference type="EMBL" id="KHT64989.1"/>
    </source>
</evidence>
<dbReference type="PANTHER" id="PTHR40590:SF1">
    <property type="entry name" value="CYTOPLASMIC PROTEIN"/>
    <property type="match status" value="1"/>
</dbReference>
<proteinExistence type="predicted"/>
<comment type="caution">
    <text evidence="2">The sequence shown here is derived from an EMBL/GenBank/DDBJ whole genome shotgun (WGS) entry which is preliminary data.</text>
</comment>
<sequence length="287" mass="31426">MLKALVTRAALLLPFITTSVVAEPLVWQAQDTQREFIILGSIHAGDDDFYPLPAAFTTHWDSADALVVEANILKPSSAQLNPAVATTAEMLTETEKQSLAATAKLAGLSSSPLLSSPPWLAAISLQMKMAEQAGLSPDRGIDITLLKRAQASQLPILELESIEKQLRLMEQLDDHGKNLLMATVNEWDEMTSQLTCLISAWQAGDQTQLDTLFDESQYNDNTDAALIVNRNHDWATKLIEDPTYQQGKFLIVVGAMHLLGEEGLPELLKQKGFSVKLLSQSKQVSCS</sequence>
<reference evidence="2 3" key="1">
    <citation type="submission" date="2014-12" db="EMBL/GenBank/DDBJ databases">
        <title>Genome sequencing of Photobacterium gaetbulicola AD005a.</title>
        <authorList>
            <person name="Adrian T.G.S."/>
            <person name="Chan K.G."/>
        </authorList>
    </citation>
    <scope>NUCLEOTIDE SEQUENCE [LARGE SCALE GENOMIC DNA]</scope>
    <source>
        <strain evidence="2 3">AD005a</strain>
    </source>
</reference>
<dbReference type="Pfam" id="PF01963">
    <property type="entry name" value="TraB_PrgY_gumN"/>
    <property type="match status" value="1"/>
</dbReference>
<dbReference type="InterPro" id="IPR002816">
    <property type="entry name" value="TraB/PrgY/GumN_fam"/>
</dbReference>
<gene>
    <name evidence="2" type="ORF">RJ45_03580</name>
</gene>
<name>A0A0B9G8S4_9GAMM</name>
<dbReference type="InterPro" id="IPR047111">
    <property type="entry name" value="YbaP-like"/>
</dbReference>
<dbReference type="PANTHER" id="PTHR40590">
    <property type="entry name" value="CYTOPLASMIC PROTEIN-RELATED"/>
    <property type="match status" value="1"/>
</dbReference>
<organism evidence="2 3">
    <name type="scientific">Photobacterium gaetbulicola</name>
    <dbReference type="NCBI Taxonomy" id="1295392"/>
    <lineage>
        <taxon>Bacteria</taxon>
        <taxon>Pseudomonadati</taxon>
        <taxon>Pseudomonadota</taxon>
        <taxon>Gammaproteobacteria</taxon>
        <taxon>Vibrionales</taxon>
        <taxon>Vibrionaceae</taxon>
        <taxon>Photobacterium</taxon>
    </lineage>
</organism>
<dbReference type="CDD" id="cd14789">
    <property type="entry name" value="Tiki"/>
    <property type="match status" value="1"/>
</dbReference>
<evidence type="ECO:0000256" key="1">
    <source>
        <dbReference type="SAM" id="SignalP"/>
    </source>
</evidence>
<accession>A0A0B9G8S4</accession>
<dbReference type="RefSeq" id="WP_039458130.1">
    <property type="nucleotide sequence ID" value="NZ_JWLZ01000031.1"/>
</dbReference>